<feature type="domain" description="HTH marR-type" evidence="2">
    <location>
        <begin position="260"/>
        <end position="312"/>
    </location>
</feature>
<evidence type="ECO:0000313" key="3">
    <source>
        <dbReference type="EMBL" id="TDN78393.1"/>
    </source>
</evidence>
<feature type="coiled-coil region" evidence="1">
    <location>
        <begin position="162"/>
        <end position="189"/>
    </location>
</feature>
<dbReference type="InterPro" id="IPR000835">
    <property type="entry name" value="HTH_MarR-typ"/>
</dbReference>
<evidence type="ECO:0000259" key="2">
    <source>
        <dbReference type="Pfam" id="PF13463"/>
    </source>
</evidence>
<dbReference type="InterPro" id="IPR036388">
    <property type="entry name" value="WH-like_DNA-bd_sf"/>
</dbReference>
<gene>
    <name evidence="3" type="ORF">EV664_11713</name>
</gene>
<proteinExistence type="predicted"/>
<organism evidence="3 4">
    <name type="scientific">Stakelama pacifica</name>
    <dbReference type="NCBI Taxonomy" id="517720"/>
    <lineage>
        <taxon>Bacteria</taxon>
        <taxon>Pseudomonadati</taxon>
        <taxon>Pseudomonadota</taxon>
        <taxon>Alphaproteobacteria</taxon>
        <taxon>Sphingomonadales</taxon>
        <taxon>Sphingomonadaceae</taxon>
        <taxon>Stakelama</taxon>
    </lineage>
</organism>
<dbReference type="GO" id="GO:0003700">
    <property type="term" value="F:DNA-binding transcription factor activity"/>
    <property type="evidence" value="ECO:0007669"/>
    <property type="project" value="InterPro"/>
</dbReference>
<keyword evidence="4" id="KW-1185">Reference proteome</keyword>
<keyword evidence="1" id="KW-0175">Coiled coil</keyword>
<dbReference type="OrthoDB" id="7594920at2"/>
<evidence type="ECO:0000313" key="4">
    <source>
        <dbReference type="Proteomes" id="UP000295493"/>
    </source>
</evidence>
<dbReference type="RefSeq" id="WP_133496947.1">
    <property type="nucleotide sequence ID" value="NZ_BMLU01000016.1"/>
</dbReference>
<dbReference type="SUPFAM" id="SSF46785">
    <property type="entry name" value="Winged helix' DNA-binding domain"/>
    <property type="match status" value="1"/>
</dbReference>
<accession>A0A4R6FBD6</accession>
<dbReference type="InterPro" id="IPR036390">
    <property type="entry name" value="WH_DNA-bd_sf"/>
</dbReference>
<dbReference type="GO" id="GO:0003677">
    <property type="term" value="F:DNA binding"/>
    <property type="evidence" value="ECO:0007669"/>
    <property type="project" value="UniProtKB-KW"/>
</dbReference>
<dbReference type="Gene3D" id="1.10.10.10">
    <property type="entry name" value="Winged helix-like DNA-binding domain superfamily/Winged helix DNA-binding domain"/>
    <property type="match status" value="1"/>
</dbReference>
<name>A0A4R6FBD6_9SPHN</name>
<protein>
    <submittedName>
        <fullName evidence="3">DNA-binding MarR family transcriptional regulator</fullName>
    </submittedName>
</protein>
<dbReference type="AlphaFoldDB" id="A0A4R6FBD6"/>
<comment type="caution">
    <text evidence="3">The sequence shown here is derived from an EMBL/GenBank/DDBJ whole genome shotgun (WGS) entry which is preliminary data.</text>
</comment>
<evidence type="ECO:0000256" key="1">
    <source>
        <dbReference type="SAM" id="Coils"/>
    </source>
</evidence>
<keyword evidence="3" id="KW-0238">DNA-binding</keyword>
<reference evidence="3 4" key="1">
    <citation type="submission" date="2019-03" db="EMBL/GenBank/DDBJ databases">
        <title>Genomic Encyclopedia of Type Strains, Phase IV (KMG-IV): sequencing the most valuable type-strain genomes for metagenomic binning, comparative biology and taxonomic classification.</title>
        <authorList>
            <person name="Goeker M."/>
        </authorList>
    </citation>
    <scope>NUCLEOTIDE SEQUENCE [LARGE SCALE GENOMIC DNA]</scope>
    <source>
        <strain evidence="3 4">DSM 25059</strain>
    </source>
</reference>
<sequence length="331" mass="35911">MDESGINQGIEDMEYPMPGAHFQGEETRRVAASVVVLCDTPRAEQTARESATLAGTRINAMIPFADAEERLAMQAALDILLIDAEGVDSATLDTALDATVRCAEETGAQIVAAFTPDQIDIIAARLLGGHVHLLCEPTLPELVSALAVAGRRMVVAFHDATRDSESDRLARLNEEVARIAETLSRLTRMTPDGGGNVGDRTASYHAPPVQKPLHEPEVDAARVRDLIRARRLRERFFTDELFADPAWDMLLDLFAAELEGNQVSVSSLCIAAAVPPTTALRWISNLTDAGLLQREADPLDRRRVFLALTPKATRAMRDYFAALGSLGSSRG</sequence>
<dbReference type="EMBL" id="SNWD01000017">
    <property type="protein sequence ID" value="TDN78393.1"/>
    <property type="molecule type" value="Genomic_DNA"/>
</dbReference>
<dbReference type="Proteomes" id="UP000295493">
    <property type="component" value="Unassembled WGS sequence"/>
</dbReference>
<dbReference type="Pfam" id="PF13463">
    <property type="entry name" value="HTH_27"/>
    <property type="match status" value="1"/>
</dbReference>